<evidence type="ECO:0000256" key="8">
    <source>
        <dbReference type="ARBA" id="ARBA00032554"/>
    </source>
</evidence>
<dbReference type="PANTHER" id="PTHR43527">
    <property type="entry name" value="4-DIPHOSPHOCYTIDYL-2-C-METHYL-D-ERYTHRITOL KINASE, CHLOROPLASTIC"/>
    <property type="match status" value="1"/>
</dbReference>
<dbReference type="GO" id="GO:0019288">
    <property type="term" value="P:isopentenyl diphosphate biosynthetic process, methylerythritol 4-phosphate pathway"/>
    <property type="evidence" value="ECO:0007669"/>
    <property type="project" value="UniProtKB-UniRule"/>
</dbReference>
<comment type="function">
    <text evidence="9">Catalyzes the phosphorylation of the position 2 hydroxy group of 4-diphosphocytidyl-2C-methyl-D-erythritol.</text>
</comment>
<evidence type="ECO:0000256" key="9">
    <source>
        <dbReference type="HAMAP-Rule" id="MF_00061"/>
    </source>
</evidence>
<keyword evidence="9" id="KW-0414">Isoprene biosynthesis</keyword>
<evidence type="ECO:0000256" key="7">
    <source>
        <dbReference type="ARBA" id="ARBA00022840"/>
    </source>
</evidence>
<comment type="catalytic activity">
    <reaction evidence="9">
        <text>4-CDP-2-C-methyl-D-erythritol + ATP = 4-CDP-2-C-methyl-D-erythritol 2-phosphate + ADP + H(+)</text>
        <dbReference type="Rhea" id="RHEA:18437"/>
        <dbReference type="ChEBI" id="CHEBI:15378"/>
        <dbReference type="ChEBI" id="CHEBI:30616"/>
        <dbReference type="ChEBI" id="CHEBI:57823"/>
        <dbReference type="ChEBI" id="CHEBI:57919"/>
        <dbReference type="ChEBI" id="CHEBI:456216"/>
        <dbReference type="EC" id="2.7.1.148"/>
    </reaction>
</comment>
<dbReference type="HAMAP" id="MF_00061">
    <property type="entry name" value="IspE"/>
    <property type="match status" value="1"/>
</dbReference>
<evidence type="ECO:0000259" key="10">
    <source>
        <dbReference type="Pfam" id="PF00288"/>
    </source>
</evidence>
<dbReference type="GO" id="GO:0050515">
    <property type="term" value="F:4-(cytidine 5'-diphospho)-2-C-methyl-D-erythritol kinase activity"/>
    <property type="evidence" value="ECO:0007669"/>
    <property type="project" value="UniProtKB-UniRule"/>
</dbReference>
<keyword evidence="7 9" id="KW-0067">ATP-binding</keyword>
<proteinExistence type="inferred from homology"/>
<dbReference type="PIRSF" id="PIRSF010376">
    <property type="entry name" value="IspE"/>
    <property type="match status" value="1"/>
</dbReference>
<comment type="caution">
    <text evidence="12">The sequence shown here is derived from an EMBL/GenBank/DDBJ whole genome shotgun (WGS) entry which is preliminary data.</text>
</comment>
<gene>
    <name evidence="9" type="primary">ispE</name>
    <name evidence="12" type="ORF">H9816_03000</name>
</gene>
<dbReference type="InterPro" id="IPR036554">
    <property type="entry name" value="GHMP_kinase_C_sf"/>
</dbReference>
<dbReference type="Pfam" id="PF00288">
    <property type="entry name" value="GHMP_kinases_N"/>
    <property type="match status" value="1"/>
</dbReference>
<protein>
    <recommendedName>
        <fullName evidence="3 9">4-diphosphocytidyl-2-C-methyl-D-erythritol kinase</fullName>
        <shortName evidence="9">CMK</shortName>
        <ecNumber evidence="2 9">2.7.1.148</ecNumber>
    </recommendedName>
    <alternativeName>
        <fullName evidence="8 9">4-(cytidine-5'-diphospho)-2-C-methyl-D-erythritol kinase</fullName>
    </alternativeName>
</protein>
<evidence type="ECO:0000256" key="5">
    <source>
        <dbReference type="ARBA" id="ARBA00022741"/>
    </source>
</evidence>
<feature type="domain" description="GHMP kinase N-terminal" evidence="10">
    <location>
        <begin position="66"/>
        <end position="142"/>
    </location>
</feature>
<accession>A0A9D2ILS2</accession>
<dbReference type="PANTHER" id="PTHR43527:SF2">
    <property type="entry name" value="4-DIPHOSPHOCYTIDYL-2-C-METHYL-D-ERYTHRITOL KINASE, CHLOROPLASTIC"/>
    <property type="match status" value="1"/>
</dbReference>
<keyword evidence="4 9" id="KW-0808">Transferase</keyword>
<comment type="pathway">
    <text evidence="9">Isoprenoid biosynthesis; isopentenyl diphosphate biosynthesis via DXP pathway; isopentenyl diphosphate from 1-deoxy-D-xylulose 5-phosphate: step 3/6.</text>
</comment>
<evidence type="ECO:0000256" key="1">
    <source>
        <dbReference type="ARBA" id="ARBA00009684"/>
    </source>
</evidence>
<dbReference type="InterPro" id="IPR020568">
    <property type="entry name" value="Ribosomal_Su5_D2-typ_SF"/>
</dbReference>
<dbReference type="SUPFAM" id="SSF55060">
    <property type="entry name" value="GHMP Kinase, C-terminal domain"/>
    <property type="match status" value="1"/>
</dbReference>
<feature type="domain" description="GHMP kinase C-terminal" evidence="11">
    <location>
        <begin position="207"/>
        <end position="256"/>
    </location>
</feature>
<reference evidence="12" key="1">
    <citation type="journal article" date="2021" name="PeerJ">
        <title>Extensive microbial diversity within the chicken gut microbiome revealed by metagenomics and culture.</title>
        <authorList>
            <person name="Gilroy R."/>
            <person name="Ravi A."/>
            <person name="Getino M."/>
            <person name="Pursley I."/>
            <person name="Horton D.L."/>
            <person name="Alikhan N.F."/>
            <person name="Baker D."/>
            <person name="Gharbi K."/>
            <person name="Hall N."/>
            <person name="Watson M."/>
            <person name="Adriaenssens E.M."/>
            <person name="Foster-Nyarko E."/>
            <person name="Jarju S."/>
            <person name="Secka A."/>
            <person name="Antonio M."/>
            <person name="Oren A."/>
            <person name="Chaudhuri R.R."/>
            <person name="La Ragione R."/>
            <person name="Hildebrand F."/>
            <person name="Pallen M.J."/>
        </authorList>
    </citation>
    <scope>NUCLEOTIDE SEQUENCE</scope>
    <source>
        <strain evidence="12">ChiHjej11B10-19426</strain>
    </source>
</reference>
<dbReference type="GO" id="GO:0016114">
    <property type="term" value="P:terpenoid biosynthetic process"/>
    <property type="evidence" value="ECO:0007669"/>
    <property type="project" value="UniProtKB-UniRule"/>
</dbReference>
<dbReference type="Proteomes" id="UP000824014">
    <property type="component" value="Unassembled WGS sequence"/>
</dbReference>
<organism evidence="12 13">
    <name type="scientific">Candidatus Tidjanibacter faecipullorum</name>
    <dbReference type="NCBI Taxonomy" id="2838766"/>
    <lineage>
        <taxon>Bacteria</taxon>
        <taxon>Pseudomonadati</taxon>
        <taxon>Bacteroidota</taxon>
        <taxon>Bacteroidia</taxon>
        <taxon>Bacteroidales</taxon>
        <taxon>Rikenellaceae</taxon>
        <taxon>Tidjanibacter</taxon>
    </lineage>
</organism>
<dbReference type="NCBIfam" id="TIGR00154">
    <property type="entry name" value="ispE"/>
    <property type="match status" value="1"/>
</dbReference>
<feature type="active site" evidence="9">
    <location>
        <position position="135"/>
    </location>
</feature>
<comment type="similarity">
    <text evidence="1 9">Belongs to the GHMP kinase family. IspE subfamily.</text>
</comment>
<evidence type="ECO:0000256" key="6">
    <source>
        <dbReference type="ARBA" id="ARBA00022777"/>
    </source>
</evidence>
<dbReference type="SUPFAM" id="SSF54211">
    <property type="entry name" value="Ribosomal protein S5 domain 2-like"/>
    <property type="match status" value="1"/>
</dbReference>
<sequence length="270" mass="29678">MIEFPHCKVNIGLDIVARRADGYHDIDTVMVPVHGLCDSLEIVPAPDGQGTMTFSGLVVDCPPEKNIVFKAWRLMHDACAIPPVRMHLHKTVPFGAGLGGGSSDGAFALRMLDRLFETHLSDRQLEALAAQLGSDVPFFLYDRPLRCTGRGEIMTPVEVPLQGLWIVIVKPPVNISTAEAYAQVRPARTEIELPVRLAEPMERWRTTVVNDFERSLADRFPQLAELKASLYAAGARYASLSGSGSALFGIFDGEPRYEAEADCTVWCGRL</sequence>
<dbReference type="AlphaFoldDB" id="A0A9D2ILS2"/>
<dbReference type="GO" id="GO:0005524">
    <property type="term" value="F:ATP binding"/>
    <property type="evidence" value="ECO:0007669"/>
    <property type="project" value="UniProtKB-UniRule"/>
</dbReference>
<dbReference type="InterPro" id="IPR006204">
    <property type="entry name" value="GHMP_kinase_N_dom"/>
</dbReference>
<dbReference type="Pfam" id="PF08544">
    <property type="entry name" value="GHMP_kinases_C"/>
    <property type="match status" value="1"/>
</dbReference>
<dbReference type="Gene3D" id="3.30.230.10">
    <property type="match status" value="1"/>
</dbReference>
<name>A0A9D2ILS2_9BACT</name>
<dbReference type="Gene3D" id="3.30.70.890">
    <property type="entry name" value="GHMP kinase, C-terminal domain"/>
    <property type="match status" value="1"/>
</dbReference>
<keyword evidence="6 9" id="KW-0418">Kinase</keyword>
<evidence type="ECO:0000256" key="3">
    <source>
        <dbReference type="ARBA" id="ARBA00017473"/>
    </source>
</evidence>
<keyword evidence="5 9" id="KW-0547">Nucleotide-binding</keyword>
<dbReference type="InterPro" id="IPR004424">
    <property type="entry name" value="IspE"/>
</dbReference>
<reference evidence="12" key="2">
    <citation type="submission" date="2021-04" db="EMBL/GenBank/DDBJ databases">
        <authorList>
            <person name="Gilroy R."/>
        </authorList>
    </citation>
    <scope>NUCLEOTIDE SEQUENCE</scope>
    <source>
        <strain evidence="12">ChiHjej11B10-19426</strain>
    </source>
</reference>
<evidence type="ECO:0000256" key="4">
    <source>
        <dbReference type="ARBA" id="ARBA00022679"/>
    </source>
</evidence>
<evidence type="ECO:0000313" key="12">
    <source>
        <dbReference type="EMBL" id="HIZ14867.1"/>
    </source>
</evidence>
<feature type="active site" evidence="9">
    <location>
        <position position="8"/>
    </location>
</feature>
<dbReference type="InterPro" id="IPR014721">
    <property type="entry name" value="Ribsml_uS5_D2-typ_fold_subgr"/>
</dbReference>
<dbReference type="EMBL" id="DXCC01000008">
    <property type="protein sequence ID" value="HIZ14867.1"/>
    <property type="molecule type" value="Genomic_DNA"/>
</dbReference>
<evidence type="ECO:0000259" key="11">
    <source>
        <dbReference type="Pfam" id="PF08544"/>
    </source>
</evidence>
<evidence type="ECO:0000313" key="13">
    <source>
        <dbReference type="Proteomes" id="UP000824014"/>
    </source>
</evidence>
<evidence type="ECO:0000256" key="2">
    <source>
        <dbReference type="ARBA" id="ARBA00012052"/>
    </source>
</evidence>
<feature type="binding site" evidence="9">
    <location>
        <begin position="93"/>
        <end position="103"/>
    </location>
    <ligand>
        <name>ATP</name>
        <dbReference type="ChEBI" id="CHEBI:30616"/>
    </ligand>
</feature>
<dbReference type="InterPro" id="IPR013750">
    <property type="entry name" value="GHMP_kinase_C_dom"/>
</dbReference>
<dbReference type="EC" id="2.7.1.148" evidence="2 9"/>